<organism evidence="2 3">
    <name type="scientific">Coniochaeta pulveracea</name>
    <dbReference type="NCBI Taxonomy" id="177199"/>
    <lineage>
        <taxon>Eukaryota</taxon>
        <taxon>Fungi</taxon>
        <taxon>Dikarya</taxon>
        <taxon>Ascomycota</taxon>
        <taxon>Pezizomycotina</taxon>
        <taxon>Sordariomycetes</taxon>
        <taxon>Sordariomycetidae</taxon>
        <taxon>Coniochaetales</taxon>
        <taxon>Coniochaetaceae</taxon>
        <taxon>Coniochaeta</taxon>
    </lineage>
</organism>
<evidence type="ECO:0000313" key="3">
    <source>
        <dbReference type="Proteomes" id="UP000275385"/>
    </source>
</evidence>
<evidence type="ECO:0000313" key="2">
    <source>
        <dbReference type="EMBL" id="RKU42619.1"/>
    </source>
</evidence>
<keyword evidence="3" id="KW-1185">Reference proteome</keyword>
<gene>
    <name evidence="2" type="ORF">DL546_005600</name>
</gene>
<feature type="compositionally biased region" description="Acidic residues" evidence="1">
    <location>
        <begin position="217"/>
        <end position="239"/>
    </location>
</feature>
<reference evidence="2 3" key="1">
    <citation type="submission" date="2018-08" db="EMBL/GenBank/DDBJ databases">
        <title>Draft genome of the lignicolous fungus Coniochaeta pulveracea.</title>
        <authorList>
            <person name="Borstlap C.J."/>
            <person name="De Witt R.N."/>
            <person name="Botha A."/>
            <person name="Volschenk H."/>
        </authorList>
    </citation>
    <scope>NUCLEOTIDE SEQUENCE [LARGE SCALE GENOMIC DNA]</scope>
    <source>
        <strain evidence="2 3">CAB683</strain>
    </source>
</reference>
<proteinExistence type="predicted"/>
<sequence length="239" mass="26817">MTMSCPHDAQVGCYQDLLDKFADIDHLNSDLRLISHEYRAACMHFQDAVVAADRAFQTSMDQNSTKFEHSALDQMDLADFMSKISAQLHELAAECQNGKKIGSLRGLQKLLDDSTAAQLAATLDHTRESSGLADALSWAQTCAVHEKIDVECEARIEFYHDIRENINTLDKFATFLKGLDFNSSRRPEKVLAKAQEKMTGMFQYFMEVMATATTQDSQDEDDQDADAPCDEELEAQDDN</sequence>
<dbReference type="Proteomes" id="UP000275385">
    <property type="component" value="Unassembled WGS sequence"/>
</dbReference>
<name>A0A420Y413_9PEZI</name>
<evidence type="ECO:0000256" key="1">
    <source>
        <dbReference type="SAM" id="MobiDB-lite"/>
    </source>
</evidence>
<comment type="caution">
    <text evidence="2">The sequence shown here is derived from an EMBL/GenBank/DDBJ whole genome shotgun (WGS) entry which is preliminary data.</text>
</comment>
<feature type="region of interest" description="Disordered" evidence="1">
    <location>
        <begin position="212"/>
        <end position="239"/>
    </location>
</feature>
<accession>A0A420Y413</accession>
<protein>
    <submittedName>
        <fullName evidence="2">Uncharacterized protein</fullName>
    </submittedName>
</protein>
<dbReference type="AlphaFoldDB" id="A0A420Y413"/>
<dbReference type="EMBL" id="QVQW01000054">
    <property type="protein sequence ID" value="RKU42619.1"/>
    <property type="molecule type" value="Genomic_DNA"/>
</dbReference>